<feature type="transmembrane region" description="Helical" evidence="1">
    <location>
        <begin position="6"/>
        <end position="24"/>
    </location>
</feature>
<reference evidence="3" key="1">
    <citation type="journal article" date="2019" name="Int. J. Syst. Evol. Microbiol.">
        <title>The Global Catalogue of Microorganisms (GCM) 10K type strain sequencing project: providing services to taxonomists for standard genome sequencing and annotation.</title>
        <authorList>
            <consortium name="The Broad Institute Genomics Platform"/>
            <consortium name="The Broad Institute Genome Sequencing Center for Infectious Disease"/>
            <person name="Wu L."/>
            <person name="Ma J."/>
        </authorList>
    </citation>
    <scope>NUCLEOTIDE SEQUENCE [LARGE SCALE GENOMIC DNA]</scope>
    <source>
        <strain evidence="3">CGMCC 1.15790</strain>
    </source>
</reference>
<gene>
    <name evidence="2" type="ORF">ACFPTR_11545</name>
</gene>
<keyword evidence="3" id="KW-1185">Reference proteome</keyword>
<sequence length="102" mass="11384">MPVFVIIIVIALAMYIFYKVKTFRTKAPAQKRWIQTKANIALGTFVGVFGLNILFTQRGTVDIVVGTIFLLLGAANVLLGMKAYKLYLPYAAKEAEEERLKA</sequence>
<feature type="transmembrane region" description="Helical" evidence="1">
    <location>
        <begin position="61"/>
        <end position="79"/>
    </location>
</feature>
<dbReference type="Pfam" id="PF14007">
    <property type="entry name" value="YtpI"/>
    <property type="match status" value="1"/>
</dbReference>
<keyword evidence="1" id="KW-1133">Transmembrane helix</keyword>
<proteinExistence type="predicted"/>
<protein>
    <submittedName>
        <fullName evidence="2">YtpI family protein</fullName>
    </submittedName>
</protein>
<dbReference type="Proteomes" id="UP001596143">
    <property type="component" value="Unassembled WGS sequence"/>
</dbReference>
<dbReference type="EMBL" id="JBHSPF010000059">
    <property type="protein sequence ID" value="MFC5629486.1"/>
    <property type="molecule type" value="Genomic_DNA"/>
</dbReference>
<organism evidence="2 3">
    <name type="scientific">Aliibacillus thermotolerans</name>
    <dbReference type="NCBI Taxonomy" id="1834418"/>
    <lineage>
        <taxon>Bacteria</taxon>
        <taxon>Bacillati</taxon>
        <taxon>Bacillota</taxon>
        <taxon>Bacilli</taxon>
        <taxon>Bacillales</taxon>
        <taxon>Bacillaceae</taxon>
        <taxon>Aliibacillus</taxon>
    </lineage>
</organism>
<comment type="caution">
    <text evidence="2">The sequence shown here is derived from an EMBL/GenBank/DDBJ whole genome shotgun (WGS) entry which is preliminary data.</text>
</comment>
<evidence type="ECO:0000256" key="1">
    <source>
        <dbReference type="SAM" id="Phobius"/>
    </source>
</evidence>
<evidence type="ECO:0000313" key="3">
    <source>
        <dbReference type="Proteomes" id="UP001596143"/>
    </source>
</evidence>
<name>A0ABW0U9Y8_9BACI</name>
<evidence type="ECO:0000313" key="2">
    <source>
        <dbReference type="EMBL" id="MFC5629486.1"/>
    </source>
</evidence>
<keyword evidence="1" id="KW-0812">Transmembrane</keyword>
<dbReference type="RefSeq" id="WP_270897210.1">
    <property type="nucleotide sequence ID" value="NZ_JBHSPF010000059.1"/>
</dbReference>
<feature type="transmembrane region" description="Helical" evidence="1">
    <location>
        <begin position="36"/>
        <end position="55"/>
    </location>
</feature>
<accession>A0ABW0U9Y8</accession>
<keyword evidence="1" id="KW-0472">Membrane</keyword>
<dbReference type="InterPro" id="IPR025618">
    <property type="entry name" value="YtpI"/>
</dbReference>